<dbReference type="SUPFAM" id="SSF52540">
    <property type="entry name" value="P-loop containing nucleoside triphosphate hydrolases"/>
    <property type="match status" value="1"/>
</dbReference>
<dbReference type="Proteomes" id="UP001642464">
    <property type="component" value="Unassembled WGS sequence"/>
</dbReference>
<feature type="region of interest" description="Disordered" evidence="2">
    <location>
        <begin position="1239"/>
        <end position="1262"/>
    </location>
</feature>
<dbReference type="InterPro" id="IPR027417">
    <property type="entry name" value="P-loop_NTPase"/>
</dbReference>
<comment type="caution">
    <text evidence="4">The sequence shown here is derived from an EMBL/GenBank/DDBJ whole genome shotgun (WGS) entry which is preliminary data.</text>
</comment>
<gene>
    <name evidence="4" type="ORF">SCF082_LOCUS16622</name>
</gene>
<keyword evidence="1" id="KW-0175">Coiled coil</keyword>
<dbReference type="EMBL" id="CAXAMM010010890">
    <property type="protein sequence ID" value="CAK9024444.1"/>
    <property type="molecule type" value="Genomic_DNA"/>
</dbReference>
<name>A0ABP0KEJ1_9DINO</name>
<organism evidence="4 5">
    <name type="scientific">Durusdinium trenchii</name>
    <dbReference type="NCBI Taxonomy" id="1381693"/>
    <lineage>
        <taxon>Eukaryota</taxon>
        <taxon>Sar</taxon>
        <taxon>Alveolata</taxon>
        <taxon>Dinophyceae</taxon>
        <taxon>Suessiales</taxon>
        <taxon>Symbiodiniaceae</taxon>
        <taxon>Durusdinium</taxon>
    </lineage>
</organism>
<proteinExistence type="predicted"/>
<evidence type="ECO:0000256" key="1">
    <source>
        <dbReference type="SAM" id="Coils"/>
    </source>
</evidence>
<feature type="coiled-coil region" evidence="1">
    <location>
        <begin position="1264"/>
        <end position="1291"/>
    </location>
</feature>
<reference evidence="4 5" key="1">
    <citation type="submission" date="2024-02" db="EMBL/GenBank/DDBJ databases">
        <authorList>
            <person name="Chen Y."/>
            <person name="Shah S."/>
            <person name="Dougan E. K."/>
            <person name="Thang M."/>
            <person name="Chan C."/>
        </authorList>
    </citation>
    <scope>NUCLEOTIDE SEQUENCE [LARGE SCALE GENOMIC DNA]</scope>
</reference>
<sequence length="1397" mass="155877">MSYLHDVALHNGPHAYGRLCLCQAFVPWQVESEGEEKGQKDAKDAAKARLAGAQMAQEKHKLDDDGKIFFTRSNLCLALCVTLREVPSVLSGSRMGDKTFKGRIKEGAKYCYASYPGKFKTGFVALTSDEGEFSEQSVACVYFCTKEDGLGKHHTDPEDPKGRCFCRWIYGEGNDLNRDYETFGYLHWVGEPYTKEKVEEAERVAQAMGQRLKVVFYPGMAGKGTVTMKDLQDPKVSLWDSDPKKRGLGGSQKAEVAMIEAMRERYGDAWAYDPVDVSDFLKDSFSCGQTVAAWHDNKWHRGEILEVPSGRPGDGLEWKVKSKETGQTFPTEHLRHESAAPQTLADKLSEPSFMKALKDCLPEGQEVVTTIPKEQRLHNGDPAITFDLQSANVEALKKLCSTVLSGDLEFALNAAAFKQQHDLAWQVQIEKTEFVKAYKNVLMSSTKLTLHQEEKLRELDEPGDVHLAAAAGSGKTFIAVRKILSTLGASTDDQVLFVAPSKCLCLHFLRWFVAMTGDGSERLVLEDVRMLLSRVRFLHAPYESLMTASIKSGARIELARDEHPTFEFVLTVVDEAHDIFRPDVHQGLLIQTLRSSQKRIILSDASQSSAFVQNYPLEFPVRRVSLDQVIRCTERIVLGAKSFQLNSDQGDDVTSVGSNGPPLKTFIFERGKGAPPLYEDYCQNTMQALKHVSSSYPRLTFHHNIAIMVPDLNFLGEFKPLLEEKLKEDIGCRPLCKKLGLIDFEESLSYLISSHADEEQASEAEMMILDTIDNAKGLEQLIIVAVGMDAEISPTGRLGPWETELKQGDFDQQEARAESNMTVATELVKDISTGEPQKSQAYKDAPETNAVDLLSRPALDAPTSAPAPPPTNLPASAVPENPVIESSVWDTEQNTIHSPVSELRFNPLRPPSAFEMLKSRLRQVPLPATCPWPPEDVLLCWQNEPDHKKGVVGELKRVKQLYLFHRNGAVLLRQELWHFPASALEDAVQAAGRSINEGRYAVAPAERRVTLTWDRRAWASSTGAAAAPAEVRFDPWGADDARFGEVYDLEELSERSKSPGAKPMAWADHQLSEETLKDLEEELKGNGPWNPENLWFFTADLGCPDADVEEFDDLADGAILADVLQLYAPEVDPQNSAAGSAKLLHSCLSSYFGERISLPRLAGNIHNGAFCKPKLLRSLTEAVLLAAVEGPRKAERTRWGDCGWENMELFCVKGRFGWPKQMALGAALQRLMALAEAQERHAEPNVDASGKSNPPTPRTPREMTDAYKSVADFLQDEIQEMKQQCKTEELAVEGFKNSEKALQVQLRAVMVDFAAEEEQAAETSLQIQKWQRSYGDEMRQRKAECQLLQQELHKETESAKDLPQQQLKLQRHLDSELDACCQMQDTTDKLEVELREA</sequence>
<evidence type="ECO:0000313" key="5">
    <source>
        <dbReference type="Proteomes" id="UP001642464"/>
    </source>
</evidence>
<evidence type="ECO:0000313" key="4">
    <source>
        <dbReference type="EMBL" id="CAK9024444.1"/>
    </source>
</evidence>
<dbReference type="InterPro" id="IPR014001">
    <property type="entry name" value="Helicase_ATP-bd"/>
</dbReference>
<dbReference type="InterPro" id="IPR011545">
    <property type="entry name" value="DEAD/DEAH_box_helicase_dom"/>
</dbReference>
<evidence type="ECO:0000256" key="2">
    <source>
        <dbReference type="SAM" id="MobiDB-lite"/>
    </source>
</evidence>
<dbReference type="PROSITE" id="PS51192">
    <property type="entry name" value="HELICASE_ATP_BIND_1"/>
    <property type="match status" value="1"/>
</dbReference>
<evidence type="ECO:0000259" key="3">
    <source>
        <dbReference type="PROSITE" id="PS51192"/>
    </source>
</evidence>
<keyword evidence="5" id="KW-1185">Reference proteome</keyword>
<dbReference type="Pfam" id="PF00270">
    <property type="entry name" value="DEAD"/>
    <property type="match status" value="1"/>
</dbReference>
<protein>
    <recommendedName>
        <fullName evidence="3">Helicase ATP-binding domain-containing protein</fullName>
    </recommendedName>
</protein>
<feature type="domain" description="Helicase ATP-binding" evidence="3">
    <location>
        <begin position="456"/>
        <end position="611"/>
    </location>
</feature>
<feature type="region of interest" description="Disordered" evidence="2">
    <location>
        <begin position="859"/>
        <end position="878"/>
    </location>
</feature>
<dbReference type="Gene3D" id="3.40.50.300">
    <property type="entry name" value="P-loop containing nucleotide triphosphate hydrolases"/>
    <property type="match status" value="1"/>
</dbReference>
<accession>A0ABP0KEJ1</accession>